<dbReference type="EMBL" id="MT142830">
    <property type="protein sequence ID" value="QJA89204.1"/>
    <property type="molecule type" value="Genomic_DNA"/>
</dbReference>
<keyword evidence="1" id="KW-0175">Coiled coil</keyword>
<feature type="coiled-coil region" evidence="1">
    <location>
        <begin position="2"/>
        <end position="29"/>
    </location>
</feature>
<protein>
    <submittedName>
        <fullName evidence="2">Uncharacterized protein</fullName>
    </submittedName>
</protein>
<organism evidence="2">
    <name type="scientific">viral metagenome</name>
    <dbReference type="NCBI Taxonomy" id="1070528"/>
    <lineage>
        <taxon>unclassified sequences</taxon>
        <taxon>metagenomes</taxon>
        <taxon>organismal metagenomes</taxon>
    </lineage>
</organism>
<proteinExistence type="predicted"/>
<gene>
    <name evidence="2" type="ORF">MM415B02590_0002</name>
</gene>
<dbReference type="AlphaFoldDB" id="A0A6M3L6V5"/>
<evidence type="ECO:0000256" key="1">
    <source>
        <dbReference type="SAM" id="Coils"/>
    </source>
</evidence>
<reference evidence="2" key="1">
    <citation type="submission" date="2020-03" db="EMBL/GenBank/DDBJ databases">
        <title>The deep terrestrial virosphere.</title>
        <authorList>
            <person name="Holmfeldt K."/>
            <person name="Nilsson E."/>
            <person name="Simone D."/>
            <person name="Lopez-Fernandez M."/>
            <person name="Wu X."/>
            <person name="de Brujin I."/>
            <person name="Lundin D."/>
            <person name="Andersson A."/>
            <person name="Bertilsson S."/>
            <person name="Dopson M."/>
        </authorList>
    </citation>
    <scope>NUCLEOTIDE SEQUENCE</scope>
    <source>
        <strain evidence="2">MM415B02590</strain>
    </source>
</reference>
<sequence length="45" mass="4868">MTEAETNKMKALEKRVEVLEAALAELKRLAMARPAKGGKAAEPSQ</sequence>
<evidence type="ECO:0000313" key="2">
    <source>
        <dbReference type="EMBL" id="QJA89204.1"/>
    </source>
</evidence>
<accession>A0A6M3L6V5</accession>
<name>A0A6M3L6V5_9ZZZZ</name>